<dbReference type="OrthoDB" id="9795794at2"/>
<dbReference type="GO" id="GO:0005886">
    <property type="term" value="C:plasma membrane"/>
    <property type="evidence" value="ECO:0007669"/>
    <property type="project" value="UniProtKB-SubCell"/>
</dbReference>
<name>A0A146G8Q6_TERSA</name>
<evidence type="ECO:0000256" key="2">
    <source>
        <dbReference type="ARBA" id="ARBA00005811"/>
    </source>
</evidence>
<accession>A0A146G8Q6</accession>
<feature type="transmembrane region" description="Helical" evidence="8">
    <location>
        <begin position="12"/>
        <end position="35"/>
    </location>
</feature>
<evidence type="ECO:0000313" key="9">
    <source>
        <dbReference type="EMBL" id="GAT33016.1"/>
    </source>
</evidence>
<keyword evidence="7" id="KW-0653">Protein transport</keyword>
<keyword evidence="7" id="KW-0813">Transport</keyword>
<evidence type="ECO:0000256" key="8">
    <source>
        <dbReference type="SAM" id="Phobius"/>
    </source>
</evidence>
<evidence type="ECO:0000256" key="3">
    <source>
        <dbReference type="ARBA" id="ARBA00022475"/>
    </source>
</evidence>
<evidence type="ECO:0000256" key="4">
    <source>
        <dbReference type="ARBA" id="ARBA00022692"/>
    </source>
</evidence>
<sequence>MRHVDLDDQEGYLGFQIAPMLDVMFVLMLFFMVMAGSVKIERELNTKLPGNAPTSESVDFPDEQIVSISANGDVLLNEEPIETAASNKSLPQLSAAMQRLKQNADAARTELLVTLVSEGDTPYSRAIQVLDALALCEVKGVTFSTTDDSVSQ</sequence>
<keyword evidence="4 7" id="KW-0812">Transmembrane</keyword>
<evidence type="ECO:0000313" key="10">
    <source>
        <dbReference type="Proteomes" id="UP000076023"/>
    </source>
</evidence>
<gene>
    <name evidence="9" type="ORF">TSACC_21421</name>
</gene>
<evidence type="ECO:0000256" key="1">
    <source>
        <dbReference type="ARBA" id="ARBA00004162"/>
    </source>
</evidence>
<protein>
    <submittedName>
        <fullName evidence="9">Biopolymer transport protein ExbD</fullName>
    </submittedName>
</protein>
<dbReference type="STRING" id="690879.TSACC_21421"/>
<evidence type="ECO:0000256" key="6">
    <source>
        <dbReference type="ARBA" id="ARBA00023136"/>
    </source>
</evidence>
<dbReference type="Pfam" id="PF02472">
    <property type="entry name" value="ExbD"/>
    <property type="match status" value="1"/>
</dbReference>
<dbReference type="EMBL" id="BDCO01000002">
    <property type="protein sequence ID" value="GAT33016.1"/>
    <property type="molecule type" value="Genomic_DNA"/>
</dbReference>
<dbReference type="GO" id="GO:0022857">
    <property type="term" value="F:transmembrane transporter activity"/>
    <property type="evidence" value="ECO:0007669"/>
    <property type="project" value="InterPro"/>
</dbReference>
<dbReference type="Gene3D" id="3.30.420.270">
    <property type="match status" value="1"/>
</dbReference>
<dbReference type="AlphaFoldDB" id="A0A146G8Q6"/>
<dbReference type="RefSeq" id="WP_075078798.1">
    <property type="nucleotide sequence ID" value="NZ_BDCO01000002.1"/>
</dbReference>
<dbReference type="InParanoid" id="A0A146G8Q6"/>
<evidence type="ECO:0000256" key="5">
    <source>
        <dbReference type="ARBA" id="ARBA00022989"/>
    </source>
</evidence>
<keyword evidence="6 8" id="KW-0472">Membrane</keyword>
<comment type="caution">
    <text evidence="9">The sequence shown here is derived from an EMBL/GenBank/DDBJ whole genome shotgun (WGS) entry which is preliminary data.</text>
</comment>
<evidence type="ECO:0000256" key="7">
    <source>
        <dbReference type="RuleBase" id="RU003879"/>
    </source>
</evidence>
<reference evidence="10" key="1">
    <citation type="journal article" date="2017" name="Genome Announc.">
        <title>Draft Genome Sequence of Terrimicrobium sacchariphilum NM-5T, a Facultative Anaerobic Soil Bacterium of the Class Spartobacteria.</title>
        <authorList>
            <person name="Qiu Y.L."/>
            <person name="Tourlousse D.M."/>
            <person name="Matsuura N."/>
            <person name="Ohashi A."/>
            <person name="Sekiguchi Y."/>
        </authorList>
    </citation>
    <scope>NUCLEOTIDE SEQUENCE [LARGE SCALE GENOMIC DNA]</scope>
    <source>
        <strain evidence="10">NM-5</strain>
    </source>
</reference>
<keyword evidence="5 8" id="KW-1133">Transmembrane helix</keyword>
<keyword evidence="10" id="KW-1185">Reference proteome</keyword>
<dbReference type="Proteomes" id="UP000076023">
    <property type="component" value="Unassembled WGS sequence"/>
</dbReference>
<comment type="similarity">
    <text evidence="2 7">Belongs to the ExbD/TolR family.</text>
</comment>
<dbReference type="GO" id="GO:0015031">
    <property type="term" value="P:protein transport"/>
    <property type="evidence" value="ECO:0007669"/>
    <property type="project" value="UniProtKB-KW"/>
</dbReference>
<organism evidence="9 10">
    <name type="scientific">Terrimicrobium sacchariphilum</name>
    <dbReference type="NCBI Taxonomy" id="690879"/>
    <lineage>
        <taxon>Bacteria</taxon>
        <taxon>Pseudomonadati</taxon>
        <taxon>Verrucomicrobiota</taxon>
        <taxon>Terrimicrobiia</taxon>
        <taxon>Terrimicrobiales</taxon>
        <taxon>Terrimicrobiaceae</taxon>
        <taxon>Terrimicrobium</taxon>
    </lineage>
</organism>
<comment type="subcellular location">
    <subcellularLocation>
        <location evidence="1">Cell membrane</location>
        <topology evidence="1">Single-pass membrane protein</topology>
    </subcellularLocation>
    <subcellularLocation>
        <location evidence="7">Cell membrane</location>
        <topology evidence="7">Single-pass type II membrane protein</topology>
    </subcellularLocation>
</comment>
<proteinExistence type="inferred from homology"/>
<dbReference type="PANTHER" id="PTHR30558">
    <property type="entry name" value="EXBD MEMBRANE COMPONENT OF PMF-DRIVEN MACROMOLECULE IMPORT SYSTEM"/>
    <property type="match status" value="1"/>
</dbReference>
<dbReference type="InterPro" id="IPR003400">
    <property type="entry name" value="ExbD"/>
</dbReference>
<keyword evidence="3" id="KW-1003">Cell membrane</keyword>